<feature type="region of interest" description="Disordered" evidence="3">
    <location>
        <begin position="1"/>
        <end position="39"/>
    </location>
</feature>
<dbReference type="AlphaFoldDB" id="A0A380TBV6"/>
<dbReference type="SUPFAM" id="SSF53474">
    <property type="entry name" value="alpha/beta-Hydrolases"/>
    <property type="match status" value="1"/>
</dbReference>
<evidence type="ECO:0000256" key="3">
    <source>
        <dbReference type="SAM" id="MobiDB-lite"/>
    </source>
</evidence>
<evidence type="ECO:0000256" key="1">
    <source>
        <dbReference type="ARBA" id="ARBA00022679"/>
    </source>
</evidence>
<keyword evidence="2" id="KW-0012">Acyltransferase</keyword>
<dbReference type="GO" id="GO:0016746">
    <property type="term" value="F:acyltransferase activity"/>
    <property type="evidence" value="ECO:0007669"/>
    <property type="project" value="UniProtKB-KW"/>
</dbReference>
<dbReference type="Gene3D" id="3.40.50.1820">
    <property type="entry name" value="alpha/beta hydrolase"/>
    <property type="match status" value="1"/>
</dbReference>
<sequence length="613" mass="69014">MADEPFQVPQPLPAAATTTQSAAAPDAAPKRRISDRPDVMPDVFDSIDRTVNARLATLTFGMSPVALAMQTFDWMAHLAASPGKQYQLAEKAGRKLARFAEYAVRSAFEPQSPPCIEPLPQDHRFDHPGWRRFPYNLIYQSFLMHQQWWHNATTEVRGVSPRSEAAVSFGARQVLDMMSPSNIPFLNPEIIEATARERGANLLRGLSNFIDDVRRNQIGDKPAGSEAYVVGQNVAVTPGKVIFRNHLMELIQYTPTTRTTQREPVLMQSAWMMKYYIMDLSPQNSLVKYLVERGHTVFMISWRNPGPEDRDLGMEDYRRLGTLAAIDVISDLLPGRKIHAVGYCLGGILLTIAAATMARDGDERLASITLFTTLTDFTEVGEMAVFMDPSQIAFMEDMMWDQGYLDAEQASGSFQMLKSRDLIWSKMVREYFLGEREPIFDLMAWNADGTRMPYRQHSELLRRLYADNELFQGKYRVGGRPIQISDIHVPIFSVAAEADHVAPWRSVFKLHLQSDATQLTFVLTKGGHNVGIVNEPGRPRRNFRLRTIKEGERAPDADTWVAETPVREGSWWPAWHEWLVEHSSGMEPAPMPGDPARGYPTLGDAPGTYVLAG</sequence>
<protein>
    <submittedName>
        <fullName evidence="6">Poly-beta-hydroxybutyrate polymerase domain protein</fullName>
    </submittedName>
</protein>
<gene>
    <name evidence="6" type="ORF">DF3PB_1570006</name>
</gene>
<dbReference type="EMBL" id="UIDG01000065">
    <property type="protein sequence ID" value="SUS04924.1"/>
    <property type="molecule type" value="Genomic_DNA"/>
</dbReference>
<accession>A0A380TBV6</accession>
<dbReference type="InterPro" id="IPR010941">
    <property type="entry name" value="PhaC_N"/>
</dbReference>
<evidence type="ECO:0000259" key="5">
    <source>
        <dbReference type="Pfam" id="PF12551"/>
    </source>
</evidence>
<reference evidence="6" key="1">
    <citation type="submission" date="2018-07" db="EMBL/GenBank/DDBJ databases">
        <authorList>
            <person name="Quirk P.G."/>
            <person name="Krulwich T.A."/>
        </authorList>
    </citation>
    <scope>NUCLEOTIDE SEQUENCE</scope>
</reference>
<dbReference type="InterPro" id="IPR022211">
    <property type="entry name" value="PHBC_N"/>
</dbReference>
<evidence type="ECO:0000313" key="6">
    <source>
        <dbReference type="EMBL" id="SUS04924.1"/>
    </source>
</evidence>
<evidence type="ECO:0000256" key="2">
    <source>
        <dbReference type="ARBA" id="ARBA00023315"/>
    </source>
</evidence>
<feature type="domain" description="Poly-beta-hydroxybutyrate polymerase N-terminal" evidence="4">
    <location>
        <begin position="121"/>
        <end position="290"/>
    </location>
</feature>
<dbReference type="Pfam" id="PF07167">
    <property type="entry name" value="PhaC_N"/>
    <property type="match status" value="1"/>
</dbReference>
<dbReference type="InterPro" id="IPR051321">
    <property type="entry name" value="PHA/PHB_synthase"/>
</dbReference>
<feature type="compositionally biased region" description="Basic and acidic residues" evidence="3">
    <location>
        <begin position="28"/>
        <end position="39"/>
    </location>
</feature>
<organism evidence="6">
    <name type="scientific">metagenome</name>
    <dbReference type="NCBI Taxonomy" id="256318"/>
    <lineage>
        <taxon>unclassified sequences</taxon>
        <taxon>metagenomes</taxon>
    </lineage>
</organism>
<keyword evidence="1" id="KW-0808">Transferase</keyword>
<feature type="compositionally biased region" description="Low complexity" evidence="3">
    <location>
        <begin position="7"/>
        <end position="27"/>
    </location>
</feature>
<dbReference type="InterPro" id="IPR029058">
    <property type="entry name" value="AB_hydrolase_fold"/>
</dbReference>
<dbReference type="PANTHER" id="PTHR36837">
    <property type="entry name" value="POLY(3-HYDROXYALKANOATE) POLYMERASE SUBUNIT PHAC"/>
    <property type="match status" value="1"/>
</dbReference>
<feature type="domain" description="Poly-beta-hydroxybutyrate polymerase N-terminal" evidence="5">
    <location>
        <begin position="44"/>
        <end position="84"/>
    </location>
</feature>
<proteinExistence type="predicted"/>
<evidence type="ECO:0000259" key="4">
    <source>
        <dbReference type="Pfam" id="PF07167"/>
    </source>
</evidence>
<dbReference type="Pfam" id="PF12551">
    <property type="entry name" value="PHBC_N"/>
    <property type="match status" value="1"/>
</dbReference>
<dbReference type="PANTHER" id="PTHR36837:SF5">
    <property type="entry name" value="POLY-3-HYDROXYBUTYRATE SYNTHASE"/>
    <property type="match status" value="1"/>
</dbReference>
<name>A0A380TBV6_9ZZZZ</name>
<dbReference type="GO" id="GO:0042619">
    <property type="term" value="P:poly-hydroxybutyrate biosynthetic process"/>
    <property type="evidence" value="ECO:0007669"/>
    <property type="project" value="InterPro"/>
</dbReference>